<proteinExistence type="predicted"/>
<evidence type="ECO:0000313" key="2">
    <source>
        <dbReference type="Proteomes" id="UP001172386"/>
    </source>
</evidence>
<reference evidence="1" key="1">
    <citation type="submission" date="2022-10" db="EMBL/GenBank/DDBJ databases">
        <title>Culturing micro-colonial fungi from biological soil crusts in the Mojave desert and describing Neophaeococcomyces mojavensis, and introducing the new genera and species Taxawa tesnikishii.</title>
        <authorList>
            <person name="Kurbessoian T."/>
            <person name="Stajich J.E."/>
        </authorList>
    </citation>
    <scope>NUCLEOTIDE SEQUENCE</scope>
    <source>
        <strain evidence="1">JES_112</strain>
    </source>
</reference>
<evidence type="ECO:0000313" key="1">
    <source>
        <dbReference type="EMBL" id="KAJ9650490.1"/>
    </source>
</evidence>
<comment type="caution">
    <text evidence="1">The sequence shown here is derived from an EMBL/GenBank/DDBJ whole genome shotgun (WGS) entry which is preliminary data.</text>
</comment>
<name>A0ACC2ZS92_9EURO</name>
<dbReference type="EMBL" id="JAPDRQ010000337">
    <property type="protein sequence ID" value="KAJ9650490.1"/>
    <property type="molecule type" value="Genomic_DNA"/>
</dbReference>
<dbReference type="Proteomes" id="UP001172386">
    <property type="component" value="Unassembled WGS sequence"/>
</dbReference>
<keyword evidence="2" id="KW-1185">Reference proteome</keyword>
<gene>
    <name evidence="1" type="ORF">H2198_010210</name>
</gene>
<sequence length="193" mass="20532">MRGCAFWGRLKRIRDGDGDGADGLPRPETDLPPGRELAMAHAERAAIGMLTVVEMLDAAERYRSMATPDRHPDEGLIDRPFEAYKEVCMLSVVLIGALAASPAAPVPYADCLLGNIQPGLSDRAVQLVQEACAAKHPESFAAAMELERRTSLQRLTYFEAARAEAARSANAAATAAQEAADAAAAKAKAARTK</sequence>
<organism evidence="1 2">
    <name type="scientific">Neophaeococcomyces mojaviensis</name>
    <dbReference type="NCBI Taxonomy" id="3383035"/>
    <lineage>
        <taxon>Eukaryota</taxon>
        <taxon>Fungi</taxon>
        <taxon>Dikarya</taxon>
        <taxon>Ascomycota</taxon>
        <taxon>Pezizomycotina</taxon>
        <taxon>Eurotiomycetes</taxon>
        <taxon>Chaetothyriomycetidae</taxon>
        <taxon>Chaetothyriales</taxon>
        <taxon>Chaetothyriales incertae sedis</taxon>
        <taxon>Neophaeococcomyces</taxon>
    </lineage>
</organism>
<accession>A0ACC2ZS92</accession>
<protein>
    <submittedName>
        <fullName evidence="1">Uncharacterized protein</fullName>
    </submittedName>
</protein>